<dbReference type="Pfam" id="PF00145">
    <property type="entry name" value="DNA_methylase"/>
    <property type="match status" value="1"/>
</dbReference>
<evidence type="ECO:0000256" key="1">
    <source>
        <dbReference type="ARBA" id="ARBA00011975"/>
    </source>
</evidence>
<name>A0ABV7RQG2_9GAMM</name>
<dbReference type="PROSITE" id="PS51679">
    <property type="entry name" value="SAM_MT_C5"/>
    <property type="match status" value="1"/>
</dbReference>
<dbReference type="Proteomes" id="UP001595740">
    <property type="component" value="Unassembled WGS sequence"/>
</dbReference>
<evidence type="ECO:0000313" key="10">
    <source>
        <dbReference type="Proteomes" id="UP001595740"/>
    </source>
</evidence>
<dbReference type="EC" id="2.1.1.37" evidence="1"/>
<keyword evidence="3 7" id="KW-0808">Transferase</keyword>
<dbReference type="RefSeq" id="WP_386757579.1">
    <property type="nucleotide sequence ID" value="NZ_JBHRXK010000001.1"/>
</dbReference>
<dbReference type="InterPro" id="IPR001525">
    <property type="entry name" value="C5_MeTfrase"/>
</dbReference>
<dbReference type="SUPFAM" id="SSF53335">
    <property type="entry name" value="S-adenosyl-L-methionine-dependent methyltransferases"/>
    <property type="match status" value="1"/>
</dbReference>
<dbReference type="Gene3D" id="3.90.120.10">
    <property type="entry name" value="DNA Methylase, subunit A, domain 2"/>
    <property type="match status" value="1"/>
</dbReference>
<protein>
    <recommendedName>
        <fullName evidence="1">DNA (cytosine-5-)-methyltransferase</fullName>
        <ecNumber evidence="1">2.1.1.37</ecNumber>
    </recommendedName>
</protein>
<dbReference type="PANTHER" id="PTHR10629:SF52">
    <property type="entry name" value="DNA (CYTOSINE-5)-METHYLTRANSFERASE 1"/>
    <property type="match status" value="1"/>
</dbReference>
<comment type="caution">
    <text evidence="9">The sequence shown here is derived from an EMBL/GenBank/DDBJ whole genome shotgun (WGS) entry which is preliminary data.</text>
</comment>
<organism evidence="9 10">
    <name type="scientific">Lysobacter cavernae</name>
    <dbReference type="NCBI Taxonomy" id="1685901"/>
    <lineage>
        <taxon>Bacteria</taxon>
        <taxon>Pseudomonadati</taxon>
        <taxon>Pseudomonadota</taxon>
        <taxon>Gammaproteobacteria</taxon>
        <taxon>Lysobacterales</taxon>
        <taxon>Lysobacteraceae</taxon>
        <taxon>Lysobacter</taxon>
    </lineage>
</organism>
<dbReference type="InterPro" id="IPR050390">
    <property type="entry name" value="C5-Methyltransferase"/>
</dbReference>
<dbReference type="InterPro" id="IPR031303">
    <property type="entry name" value="C5_meth_CS"/>
</dbReference>
<proteinExistence type="inferred from homology"/>
<dbReference type="GO" id="GO:0032259">
    <property type="term" value="P:methylation"/>
    <property type="evidence" value="ECO:0007669"/>
    <property type="project" value="UniProtKB-KW"/>
</dbReference>
<evidence type="ECO:0000256" key="6">
    <source>
        <dbReference type="ARBA" id="ARBA00047422"/>
    </source>
</evidence>
<dbReference type="GO" id="GO:0003886">
    <property type="term" value="F:DNA (cytosine-5-)-methyltransferase activity"/>
    <property type="evidence" value="ECO:0007669"/>
    <property type="project" value="UniProtKB-EC"/>
</dbReference>
<feature type="active site" evidence="7">
    <location>
        <position position="130"/>
    </location>
</feature>
<comment type="catalytic activity">
    <reaction evidence="6">
        <text>a 2'-deoxycytidine in DNA + S-adenosyl-L-methionine = a 5-methyl-2'-deoxycytidine in DNA + S-adenosyl-L-homocysteine + H(+)</text>
        <dbReference type="Rhea" id="RHEA:13681"/>
        <dbReference type="Rhea" id="RHEA-COMP:11369"/>
        <dbReference type="Rhea" id="RHEA-COMP:11370"/>
        <dbReference type="ChEBI" id="CHEBI:15378"/>
        <dbReference type="ChEBI" id="CHEBI:57856"/>
        <dbReference type="ChEBI" id="CHEBI:59789"/>
        <dbReference type="ChEBI" id="CHEBI:85452"/>
        <dbReference type="ChEBI" id="CHEBI:85454"/>
        <dbReference type="EC" id="2.1.1.37"/>
    </reaction>
</comment>
<evidence type="ECO:0000256" key="4">
    <source>
        <dbReference type="ARBA" id="ARBA00022691"/>
    </source>
</evidence>
<dbReference type="PROSITE" id="PS00095">
    <property type="entry name" value="C5_MTASE_2"/>
    <property type="match status" value="1"/>
</dbReference>
<keyword evidence="5" id="KW-0680">Restriction system</keyword>
<dbReference type="PRINTS" id="PR00105">
    <property type="entry name" value="C5METTRFRASE"/>
</dbReference>
<dbReference type="NCBIfam" id="TIGR00675">
    <property type="entry name" value="dcm"/>
    <property type="match status" value="1"/>
</dbReference>
<keyword evidence="10" id="KW-1185">Reference proteome</keyword>
<keyword evidence="4 7" id="KW-0949">S-adenosyl-L-methionine</keyword>
<evidence type="ECO:0000256" key="2">
    <source>
        <dbReference type="ARBA" id="ARBA00022603"/>
    </source>
</evidence>
<evidence type="ECO:0000256" key="5">
    <source>
        <dbReference type="ARBA" id="ARBA00022747"/>
    </source>
</evidence>
<evidence type="ECO:0000313" key="9">
    <source>
        <dbReference type="EMBL" id="MFC3550091.1"/>
    </source>
</evidence>
<dbReference type="InterPro" id="IPR029063">
    <property type="entry name" value="SAM-dependent_MTases_sf"/>
</dbReference>
<keyword evidence="2 7" id="KW-0489">Methyltransferase</keyword>
<evidence type="ECO:0000256" key="3">
    <source>
        <dbReference type="ARBA" id="ARBA00022679"/>
    </source>
</evidence>
<evidence type="ECO:0000256" key="8">
    <source>
        <dbReference type="RuleBase" id="RU000416"/>
    </source>
</evidence>
<evidence type="ECO:0000256" key="7">
    <source>
        <dbReference type="PROSITE-ProRule" id="PRU01016"/>
    </source>
</evidence>
<gene>
    <name evidence="9" type="ORF">ACFOLC_03600</name>
</gene>
<dbReference type="EMBL" id="JBHRXK010000001">
    <property type="protein sequence ID" value="MFC3550091.1"/>
    <property type="molecule type" value="Genomic_DNA"/>
</dbReference>
<accession>A0ABV7RQG2</accession>
<sequence length="503" mass="56088">MQIPVVDIFAGPGGLGEGFSAFLPRPSAQQPPFRIAISAEMETNAAKTLRLRAFFRQFAPGHAPASYYDYVAGKAMEPWTEATKAEWLAAGDEARQLTLGVPDHDVFLHERVRRVADLGQPWVLVGGPPCQAYSLVGRSRNLGKIGYKAEDDHRHFLYTHYLKILREFQPAAFVMENVKGILSSRVGGELMFPRILEDLHQPGGKKGPKYQVIPLVISNLESGKDPGGKRFVLRAEELGVPQARHRVVLLGLLEGIDAGKGKRLVSMSDRFSVSDVTSALPRLRSGVTDREVGAWWVFAQDILEKAARASNDHEVSVKLERLAGAVRKRDPGMGGRWTPGEVERDSVPEHLRSWLIDPKLEGILNHEVREHMASDLKRYAFASAFAQIHGRSPRGAKEFPSTLYPKHKNWKSGKFVDRFKVQLSDNPSSTVTSHLCKDGHYFIHPDPSQLRSLSVREAARLQTFPDNYFFEGSRGAQFKQVGNAVPPWMARQIAGVVYSYLKP</sequence>
<reference evidence="10" key="1">
    <citation type="journal article" date="2019" name="Int. J. Syst. Evol. Microbiol.">
        <title>The Global Catalogue of Microorganisms (GCM) 10K type strain sequencing project: providing services to taxonomists for standard genome sequencing and annotation.</title>
        <authorList>
            <consortium name="The Broad Institute Genomics Platform"/>
            <consortium name="The Broad Institute Genome Sequencing Center for Infectious Disease"/>
            <person name="Wu L."/>
            <person name="Ma J."/>
        </authorList>
    </citation>
    <scope>NUCLEOTIDE SEQUENCE [LARGE SCALE GENOMIC DNA]</scope>
    <source>
        <strain evidence="10">KCTC 42875</strain>
    </source>
</reference>
<dbReference type="Gene3D" id="3.40.50.150">
    <property type="entry name" value="Vaccinia Virus protein VP39"/>
    <property type="match status" value="1"/>
</dbReference>
<comment type="similarity">
    <text evidence="7 8">Belongs to the class I-like SAM-binding methyltransferase superfamily. C5-methyltransferase family.</text>
</comment>
<dbReference type="PANTHER" id="PTHR10629">
    <property type="entry name" value="CYTOSINE-SPECIFIC METHYLTRANSFERASE"/>
    <property type="match status" value="1"/>
</dbReference>